<dbReference type="FunFam" id="1.10.10.10:FF:000146">
    <property type="entry name" value="PCI domain-containing protein 2 homolog"/>
    <property type="match status" value="1"/>
</dbReference>
<evidence type="ECO:0000256" key="6">
    <source>
        <dbReference type="ARBA" id="ARBA00025771"/>
    </source>
</evidence>
<keyword evidence="5" id="KW-0009">Actin-binding</keyword>
<dbReference type="SUPFAM" id="SSF47031">
    <property type="entry name" value="Second domain of FERM"/>
    <property type="match status" value="2"/>
</dbReference>
<dbReference type="GO" id="GO:0005737">
    <property type="term" value="C:cytoplasm"/>
    <property type="evidence" value="ECO:0007669"/>
    <property type="project" value="UniProtKB-SubCell"/>
</dbReference>
<dbReference type="PANTHER" id="PTHR22692">
    <property type="entry name" value="MYOSIN VII, XV"/>
    <property type="match status" value="1"/>
</dbReference>
<dbReference type="SMART" id="SM00753">
    <property type="entry name" value="PAM"/>
    <property type="match status" value="1"/>
</dbReference>
<evidence type="ECO:0000256" key="1">
    <source>
        <dbReference type="ARBA" id="ARBA00004496"/>
    </source>
</evidence>
<evidence type="ECO:0000259" key="9">
    <source>
        <dbReference type="PROSITE" id="PS50057"/>
    </source>
</evidence>
<dbReference type="GeneID" id="111100502"/>
<dbReference type="Pfam" id="PF00784">
    <property type="entry name" value="MyTH4"/>
    <property type="match status" value="2"/>
</dbReference>
<evidence type="ECO:0000259" key="11">
    <source>
        <dbReference type="PROSITE" id="PS51016"/>
    </source>
</evidence>
<dbReference type="InterPro" id="IPR038185">
    <property type="entry name" value="MyTH4_dom_sf"/>
</dbReference>
<feature type="domain" description="MyTH4" evidence="11">
    <location>
        <begin position="159"/>
        <end position="364"/>
    </location>
</feature>
<evidence type="ECO:0000256" key="5">
    <source>
        <dbReference type="ARBA" id="ARBA00023203"/>
    </source>
</evidence>
<dbReference type="Pfam" id="PF21989">
    <property type="entry name" value="RA_2"/>
    <property type="match status" value="1"/>
</dbReference>
<dbReference type="InterPro" id="IPR036388">
    <property type="entry name" value="WH-like_DNA-bd_sf"/>
</dbReference>
<dbReference type="Pfam" id="PF00373">
    <property type="entry name" value="FERM_M"/>
    <property type="match status" value="1"/>
</dbReference>
<dbReference type="Gene3D" id="2.30.30.40">
    <property type="entry name" value="SH3 Domains"/>
    <property type="match status" value="1"/>
</dbReference>
<evidence type="ECO:0000256" key="7">
    <source>
        <dbReference type="ARBA" id="ARBA00033214"/>
    </source>
</evidence>
<feature type="region of interest" description="Disordered" evidence="8">
    <location>
        <begin position="1"/>
        <end position="37"/>
    </location>
</feature>
<dbReference type="InterPro" id="IPR035963">
    <property type="entry name" value="FERM_2"/>
</dbReference>
<dbReference type="Pfam" id="PF01399">
    <property type="entry name" value="PCI"/>
    <property type="match status" value="1"/>
</dbReference>
<evidence type="ECO:0000256" key="8">
    <source>
        <dbReference type="SAM" id="MobiDB-lite"/>
    </source>
</evidence>
<protein>
    <recommendedName>
        <fullName evidence="7">CSN12-like protein</fullName>
    </recommendedName>
</protein>
<dbReference type="CDD" id="cd14473">
    <property type="entry name" value="FERM_B-lobe"/>
    <property type="match status" value="1"/>
</dbReference>
<dbReference type="InterPro" id="IPR000857">
    <property type="entry name" value="MyTH4_dom"/>
</dbReference>
<dbReference type="GO" id="GO:0005524">
    <property type="term" value="F:ATP binding"/>
    <property type="evidence" value="ECO:0007669"/>
    <property type="project" value="UniProtKB-KW"/>
</dbReference>
<sequence>MAAAVNGSKAGKHVSQIAVGGPAPPKKQSLPSASAFGGDERHFNLAVINGEDTEVKKPVNGGHIEQELGPEFGKATLSKSAPVADVVRERLTSEIQPPNLDELSNGNGNHEASAPSSDSTTSDEKSSQSSLQEVSEPGTATSWTLFAQSYFQVKGSHTYLCSALQQPLLPKKDKADILASLASWVSILRIMGDLPESDHGENLDVAGSTPPIISQVKQSFRHKYTKRDVDEAYKKYSELFKDPSHSDIQNIPFLSEKVSSVLEKVQYVCALGIYKPELRDEIFCQVCKQLTNNPSRNSSVRGWVLLHLLAGCFTPTEKFFSCFLHFLRESSPIFSSRVERLVRRTAIIGTRGYPPSWLEFQASKNCKPILIPMSMMNGQRMIVEADSASTVQELTHQICHKAGLRDASGFSIYITLTQRISCLGNGTHRVMDAVAECEQHTKQSGMRESSSTWRLYFRKEYFLPWQNPRDDPVATDLIYQQIMRGVSVGEYKSKKDEEIIKLAAQRYFVENPGPVDTTKLQTFLTGWLPESNKKTVDLSYWTPKVLEVLQNDITKDRNKVREVKCDVVKFAKDKWHAVFSRFYDAQKIQSPTITWQNVILGLNNKGLEILDEKEDVKSSIFFHEITDVSKGRHTVTVSTLRSEDFVVTSNHADDLYLLLNKFMDGLRRKSKYGIAVQDSTQLEGAIGVGLTKGDLVELEQPYEQFMNEDVYSATCVKTGKLNMMPRDLIYVIPTVEEPAHDTLGMLTVQIRKDPSVFPTHQCVPREHTLQMYAKLHFRQSNDNAVSKFLSKASFKSSKKDKSHSIWQYQREPIKKPLLRRTHLREELRRASCRSFLAIQQYMGDSALPDQMSEMELSNEFVIEPAMRSRHMRDEIYCQIIKQLTNNPNKPEEEKGWQLLYLLCTCAVPSTELFEECEQFLRGSKHPMSQKCLTRIHLTKSDGARQYPPHPMEHVAMANKKHTISVTIGFPFQHQQDFEVEVSCRVAEIKRTVVDTFDLDGLNEYGLCFGLKDRVISATDGDFFLDSLTNVELFWAKQTRSHRSSVTESNSGSSGFTAPSTVHVFFLKKLWVNSEPGKNKNADSMFHFPQEVPNYLRGYHNCSEKDAGRLAAYIYRAQFADDMSALADFESNVKALIPQPLLEKKPAHEWKQVVKEELVKTKGTNSDNAKLAFLKIIHQWPTYGSVFFTVKQRSMKSYPKSVLFAVNVHGVMFLDVTSKNILAKYDYSQIPNWAFDEQSFTLVVGEGPNSTKIYMETNLGHNMDDIVMSYVAWMMNTHIQKRPSYAGVTLDDAIQDKDGLKAGDLLSFEHPHVANPRLQIERPEPSVQRVFDTPLDELVAAHIRCCWAVSNHDFIEAYGCQAVAVQAFTKLFQSQKDENWSLPIMFAVCLDLRLFANSADAQAQRRGKGKVGERLEKAAELLMGCFRVCASDNRASVEDTKKWGMLNLVNQLFKIYFKINKLHLCKPLIRAIDSLPLKDRFPLAQQVTFRYYVGRKAMFDSDFKSADEFLTFAFTRCHKSSTKNKRMTLIYLLPVKMLLGYMPSQRVLQKYDLLQFAEVAQAVSSGNLLSLNKALEKNEAFFIKCGIYLILEKLKIITYRNLFKKVHLILGTHQLPIESFTTALRMMKVEDIDNDETACLIANLIYENKIKGYISHQHQKLVVSKQNAFPKLSTVL</sequence>
<dbReference type="GO" id="GO:0003779">
    <property type="term" value="F:actin binding"/>
    <property type="evidence" value="ECO:0007669"/>
    <property type="project" value="UniProtKB-KW"/>
</dbReference>
<dbReference type="SMART" id="SM00295">
    <property type="entry name" value="B41"/>
    <property type="match status" value="2"/>
</dbReference>
<feature type="domain" description="MyTH4" evidence="11">
    <location>
        <begin position="808"/>
        <end position="957"/>
    </location>
</feature>
<comment type="subcellular location">
    <subcellularLocation>
        <location evidence="1">Cytoplasm</location>
    </subcellularLocation>
</comment>
<evidence type="ECO:0000256" key="3">
    <source>
        <dbReference type="ARBA" id="ARBA00022490"/>
    </source>
</evidence>
<dbReference type="OrthoDB" id="6108017at2759"/>
<dbReference type="InterPro" id="IPR019749">
    <property type="entry name" value="Band_41_domain"/>
</dbReference>
<evidence type="ECO:0000256" key="4">
    <source>
        <dbReference type="ARBA" id="ARBA00022737"/>
    </source>
</evidence>
<feature type="domain" description="PCI" evidence="10">
    <location>
        <begin position="1486"/>
        <end position="1667"/>
    </location>
</feature>
<dbReference type="Gene3D" id="2.30.29.30">
    <property type="entry name" value="Pleckstrin-homology domain (PH domain)/Phosphotyrosine-binding domain (PTB)"/>
    <property type="match status" value="2"/>
</dbReference>
<comment type="similarity">
    <text evidence="6">Belongs to the CSN12 family.</text>
</comment>
<keyword evidence="4" id="KW-0677">Repeat</keyword>
<dbReference type="InterPro" id="IPR000299">
    <property type="entry name" value="FERM_domain"/>
</dbReference>
<dbReference type="Gene3D" id="3.10.20.90">
    <property type="entry name" value="Phosphatidylinositol 3-kinase Catalytic Subunit, Chain A, domain 1"/>
    <property type="match status" value="2"/>
</dbReference>
<dbReference type="Pfam" id="PF21998">
    <property type="entry name" value="FERM_C1_MyoVII"/>
    <property type="match status" value="1"/>
</dbReference>
<dbReference type="InterPro" id="IPR029071">
    <property type="entry name" value="Ubiquitin-like_domsf"/>
</dbReference>
<evidence type="ECO:0000259" key="10">
    <source>
        <dbReference type="PROSITE" id="PS50250"/>
    </source>
</evidence>
<reference evidence="13" key="1">
    <citation type="submission" date="2025-08" db="UniProtKB">
        <authorList>
            <consortium name="RefSeq"/>
        </authorList>
    </citation>
    <scope>IDENTIFICATION</scope>
    <source>
        <tissue evidence="13">Whole sample</tissue>
    </source>
</reference>
<dbReference type="InterPro" id="IPR000717">
    <property type="entry name" value="PCI_dom"/>
</dbReference>
<comment type="similarity">
    <text evidence="2">Belongs to the TRAFAC class myosin-kinesin ATPase superfamily. Myosin family.</text>
</comment>
<dbReference type="SUPFAM" id="SSF50729">
    <property type="entry name" value="PH domain-like"/>
    <property type="match status" value="1"/>
</dbReference>
<evidence type="ECO:0000313" key="12">
    <source>
        <dbReference type="Proteomes" id="UP000694844"/>
    </source>
</evidence>
<dbReference type="InterPro" id="IPR011993">
    <property type="entry name" value="PH-like_dom_sf"/>
</dbReference>
<dbReference type="PROSITE" id="PS51016">
    <property type="entry name" value="MYTH4"/>
    <property type="match status" value="2"/>
</dbReference>
<dbReference type="Gene3D" id="1.20.80.10">
    <property type="match status" value="2"/>
</dbReference>
<dbReference type="SMART" id="SM00139">
    <property type="entry name" value="MyTH4"/>
    <property type="match status" value="2"/>
</dbReference>
<feature type="region of interest" description="Disordered" evidence="8">
    <location>
        <begin position="54"/>
        <end position="76"/>
    </location>
</feature>
<dbReference type="InterPro" id="IPR014352">
    <property type="entry name" value="FERM/acyl-CoA-bd_prot_sf"/>
</dbReference>
<dbReference type="SUPFAM" id="SSF54236">
    <property type="entry name" value="Ubiquitin-like"/>
    <property type="match status" value="1"/>
</dbReference>
<accession>A0A8B8ADY7</accession>
<dbReference type="InterPro" id="IPR019748">
    <property type="entry name" value="FERM_central"/>
</dbReference>
<dbReference type="Proteomes" id="UP000694844">
    <property type="component" value="Chromosome 6"/>
</dbReference>
<dbReference type="InterPro" id="IPR041793">
    <property type="entry name" value="MyoVII_FERM_C1"/>
</dbReference>
<feature type="compositionally biased region" description="Low complexity" evidence="8">
    <location>
        <begin position="111"/>
        <end position="120"/>
    </location>
</feature>
<dbReference type="PROSITE" id="PS50250">
    <property type="entry name" value="PCI"/>
    <property type="match status" value="1"/>
</dbReference>
<dbReference type="RefSeq" id="XP_022288159.1">
    <property type="nucleotide sequence ID" value="XM_022432451.1"/>
</dbReference>
<dbReference type="KEGG" id="cvn:111100502"/>
<dbReference type="PANTHER" id="PTHR22692:SF33">
    <property type="entry name" value="MYOSIN"/>
    <property type="match status" value="1"/>
</dbReference>
<keyword evidence="3" id="KW-0963">Cytoplasm</keyword>
<name>A0A8B8ADY7_CRAVI</name>
<feature type="domain" description="FERM" evidence="9">
    <location>
        <begin position="963"/>
        <end position="1277"/>
    </location>
</feature>
<gene>
    <name evidence="13" type="primary">LOC111100502</name>
</gene>
<organism evidence="12 13">
    <name type="scientific">Crassostrea virginica</name>
    <name type="common">Eastern oyster</name>
    <dbReference type="NCBI Taxonomy" id="6565"/>
    <lineage>
        <taxon>Eukaryota</taxon>
        <taxon>Metazoa</taxon>
        <taxon>Spiralia</taxon>
        <taxon>Lophotrochozoa</taxon>
        <taxon>Mollusca</taxon>
        <taxon>Bivalvia</taxon>
        <taxon>Autobranchia</taxon>
        <taxon>Pteriomorphia</taxon>
        <taxon>Ostreida</taxon>
        <taxon>Ostreoidea</taxon>
        <taxon>Ostreidae</taxon>
        <taxon>Crassostrea</taxon>
    </lineage>
</organism>
<dbReference type="InterPro" id="IPR051567">
    <property type="entry name" value="Unconventional_Myosin_ATPase"/>
</dbReference>
<dbReference type="GO" id="GO:0005856">
    <property type="term" value="C:cytoskeleton"/>
    <property type="evidence" value="ECO:0007669"/>
    <property type="project" value="InterPro"/>
</dbReference>
<proteinExistence type="inferred from homology"/>
<dbReference type="Gene3D" id="1.25.40.530">
    <property type="entry name" value="MyTH4 domain"/>
    <property type="match status" value="2"/>
</dbReference>
<feature type="domain" description="FERM" evidence="9">
    <location>
        <begin position="369"/>
        <end position="670"/>
    </location>
</feature>
<dbReference type="CDD" id="cd17092">
    <property type="entry name" value="FERM1_F1_Myosin-VII"/>
    <property type="match status" value="1"/>
</dbReference>
<feature type="region of interest" description="Disordered" evidence="8">
    <location>
        <begin position="92"/>
        <end position="137"/>
    </location>
</feature>
<evidence type="ECO:0000313" key="13">
    <source>
        <dbReference type="RefSeq" id="XP_022288159.1"/>
    </source>
</evidence>
<dbReference type="Gene3D" id="1.10.10.10">
    <property type="entry name" value="Winged helix-like DNA-binding domain superfamily/Winged helix DNA-binding domain"/>
    <property type="match status" value="1"/>
</dbReference>
<evidence type="ECO:0000256" key="2">
    <source>
        <dbReference type="ARBA" id="ARBA00008314"/>
    </source>
</evidence>
<dbReference type="PROSITE" id="PS50057">
    <property type="entry name" value="FERM_3"/>
    <property type="match status" value="2"/>
</dbReference>
<keyword evidence="12" id="KW-1185">Reference proteome</keyword>